<protein>
    <submittedName>
        <fullName evidence="2">Uncharacterized protein</fullName>
    </submittedName>
</protein>
<organism evidence="2">
    <name type="scientific">uncultured Acetothermia bacterium</name>
    <dbReference type="NCBI Taxonomy" id="236499"/>
    <lineage>
        <taxon>Bacteria</taxon>
        <taxon>Candidatus Bipolaricaulota</taxon>
        <taxon>environmental samples</taxon>
    </lineage>
</organism>
<keyword evidence="1" id="KW-0812">Transmembrane</keyword>
<accession>H5S9X4</accession>
<gene>
    <name evidence="2" type="ORF">HGMM_F03H09C19</name>
</gene>
<name>H5S9X4_9BACT</name>
<keyword evidence="1" id="KW-0472">Membrane</keyword>
<sequence>MRELGLWGARALFGIAVLGALWPRAVPFYTQAVASLTDALFGALHQPFGTQVRAEGVALYWQPLRYTTLDRLQEQMGYVDRFARQSLQGHRLLTVDALYLQAGVLVVVALVWAGRVQRSLGQG</sequence>
<reference evidence="2" key="1">
    <citation type="journal article" date="2005" name="Environ. Microbiol.">
        <title>Genetic and functional properties of uncultivated thermophilic crenarchaeotes from a subsurface gold mine as revealed by analysis of genome fragments.</title>
        <authorList>
            <person name="Nunoura T."/>
            <person name="Hirayama H."/>
            <person name="Takami H."/>
            <person name="Oida H."/>
            <person name="Nishi S."/>
            <person name="Shimamura S."/>
            <person name="Suzuki Y."/>
            <person name="Inagaki F."/>
            <person name="Takai K."/>
            <person name="Nealson K.H."/>
            <person name="Horikoshi K."/>
        </authorList>
    </citation>
    <scope>NUCLEOTIDE SEQUENCE</scope>
</reference>
<reference evidence="2" key="2">
    <citation type="journal article" date="2012" name="PLoS ONE">
        <title>A Deeply Branching Thermophilic Bacterium with an Ancient Acetyl-CoA Pathway Dominates a Subsurface Ecosystem.</title>
        <authorList>
            <person name="Takami H."/>
            <person name="Noguchi H."/>
            <person name="Takaki Y."/>
            <person name="Uchiyama I."/>
            <person name="Toyoda A."/>
            <person name="Nishi S."/>
            <person name="Chee G.-J."/>
            <person name="Arai W."/>
            <person name="Nunoura T."/>
            <person name="Itoh T."/>
            <person name="Hattori M."/>
            <person name="Takai K."/>
        </authorList>
    </citation>
    <scope>NUCLEOTIDE SEQUENCE</scope>
</reference>
<evidence type="ECO:0000256" key="1">
    <source>
        <dbReference type="SAM" id="Phobius"/>
    </source>
</evidence>
<keyword evidence="1" id="KW-1133">Transmembrane helix</keyword>
<dbReference type="EMBL" id="AP011644">
    <property type="protein sequence ID" value="BAL52960.1"/>
    <property type="molecule type" value="Genomic_DNA"/>
</dbReference>
<evidence type="ECO:0000313" key="2">
    <source>
        <dbReference type="EMBL" id="BAL52960.1"/>
    </source>
</evidence>
<proteinExistence type="predicted"/>
<feature type="transmembrane region" description="Helical" evidence="1">
    <location>
        <begin position="97"/>
        <end position="114"/>
    </location>
</feature>
<dbReference type="AlphaFoldDB" id="H5S9X4"/>